<accession>A0A517YBB5</accession>
<keyword evidence="1" id="KW-0732">Signal</keyword>
<dbReference type="EMBL" id="CP036274">
    <property type="protein sequence ID" value="QDU27528.1"/>
    <property type="molecule type" value="Genomic_DNA"/>
</dbReference>
<proteinExistence type="predicted"/>
<name>A0A517YBB5_9BACT</name>
<dbReference type="Proteomes" id="UP000315017">
    <property type="component" value="Chromosome"/>
</dbReference>
<dbReference type="AlphaFoldDB" id="A0A517YBB5"/>
<evidence type="ECO:0000256" key="1">
    <source>
        <dbReference type="SAM" id="SignalP"/>
    </source>
</evidence>
<dbReference type="KEGG" id="aagg:ETAA8_26160"/>
<evidence type="ECO:0000313" key="3">
    <source>
        <dbReference type="Proteomes" id="UP000315017"/>
    </source>
</evidence>
<organism evidence="2 3">
    <name type="scientific">Anatilimnocola aggregata</name>
    <dbReference type="NCBI Taxonomy" id="2528021"/>
    <lineage>
        <taxon>Bacteria</taxon>
        <taxon>Pseudomonadati</taxon>
        <taxon>Planctomycetota</taxon>
        <taxon>Planctomycetia</taxon>
        <taxon>Pirellulales</taxon>
        <taxon>Pirellulaceae</taxon>
        <taxon>Anatilimnocola</taxon>
    </lineage>
</organism>
<keyword evidence="3" id="KW-1185">Reference proteome</keyword>
<gene>
    <name evidence="2" type="ORF">ETAA8_26160</name>
</gene>
<sequence precursor="true">MFDLPSFTSPLPRLITACTLLGSALLFAGCETSPDLPTVQTNRPVIDESGAPKKLELTDAELKKQIDDALDYTYENRRLDLKDQAAWQMIHGALAFKRDFLVRDGDKDVSALTHVLNGGKMKGWNLVRGDLLNEETKQYGVRALLEEGTKAGQGHTDQWLGYLCDCGMPLDEAVMVEGEQQTLNDWILQAERDVHRNPAKEYSWTLMALSAYRKPGYTWMAADGSEWSIEKLAEIELGYSLDQSPCGGAHRMFGLVMARDRHVAAGGKLEGVWADVDQKIKDTIAKAKELQNPDGSLSSNYFQRQGMSADLAQAMGSAGHCMEFLAAAMTKEELQEPWVRRAVGSVCSVFRKTKAVDVECGALFHAAHGLRLYRFKVFGPRTFPATGEEVKTAAAN</sequence>
<feature type="chain" id="PRO_5021971114" evidence="1">
    <location>
        <begin position="29"/>
        <end position="396"/>
    </location>
</feature>
<feature type="signal peptide" evidence="1">
    <location>
        <begin position="1"/>
        <end position="28"/>
    </location>
</feature>
<evidence type="ECO:0000313" key="2">
    <source>
        <dbReference type="EMBL" id="QDU27528.1"/>
    </source>
</evidence>
<reference evidence="2 3" key="1">
    <citation type="submission" date="2019-02" db="EMBL/GenBank/DDBJ databases">
        <title>Deep-cultivation of Planctomycetes and their phenomic and genomic characterization uncovers novel biology.</title>
        <authorList>
            <person name="Wiegand S."/>
            <person name="Jogler M."/>
            <person name="Boedeker C."/>
            <person name="Pinto D."/>
            <person name="Vollmers J."/>
            <person name="Rivas-Marin E."/>
            <person name="Kohn T."/>
            <person name="Peeters S.H."/>
            <person name="Heuer A."/>
            <person name="Rast P."/>
            <person name="Oberbeckmann S."/>
            <person name="Bunk B."/>
            <person name="Jeske O."/>
            <person name="Meyerdierks A."/>
            <person name="Storesund J.E."/>
            <person name="Kallscheuer N."/>
            <person name="Luecker S."/>
            <person name="Lage O.M."/>
            <person name="Pohl T."/>
            <person name="Merkel B.J."/>
            <person name="Hornburger P."/>
            <person name="Mueller R.-W."/>
            <person name="Bruemmer F."/>
            <person name="Labrenz M."/>
            <person name="Spormann A.M."/>
            <person name="Op den Camp H."/>
            <person name="Overmann J."/>
            <person name="Amann R."/>
            <person name="Jetten M.S.M."/>
            <person name="Mascher T."/>
            <person name="Medema M.H."/>
            <person name="Devos D.P."/>
            <person name="Kaster A.-K."/>
            <person name="Ovreas L."/>
            <person name="Rohde M."/>
            <person name="Galperin M.Y."/>
            <person name="Jogler C."/>
        </authorList>
    </citation>
    <scope>NUCLEOTIDE SEQUENCE [LARGE SCALE GENOMIC DNA]</scope>
    <source>
        <strain evidence="2 3">ETA_A8</strain>
    </source>
</reference>
<protein>
    <submittedName>
        <fullName evidence="2">Uncharacterized protein</fullName>
    </submittedName>
</protein>